<feature type="compositionally biased region" description="Basic and acidic residues" evidence="1">
    <location>
        <begin position="66"/>
        <end position="89"/>
    </location>
</feature>
<comment type="caution">
    <text evidence="2">The sequence shown here is derived from an EMBL/GenBank/DDBJ whole genome shotgun (WGS) entry which is preliminary data.</text>
</comment>
<proteinExistence type="predicted"/>
<sequence length="219" mass="24896">MKIKKRENHEKAKVLRGVGGRAQGQEIEASWSREVARCTIWKLHALASLQRVAERDRVRRRGARSGRFEELRPRGGEQREEGSQRKEKVDLEASCRERSREAVRGMIWALRRSCDQGEVSSARRKEANEKKSRGPCPSFDPSVLCEEACAKRSFTWTFAFGLAIEASLRVGSAAARRLGFRAATHVDKGFIELEDEDTLNDAEKEVFVDNRKKDTHALN</sequence>
<gene>
    <name evidence="2" type="ORF">ZIOFF_065982</name>
</gene>
<feature type="region of interest" description="Disordered" evidence="1">
    <location>
        <begin position="63"/>
        <end position="89"/>
    </location>
</feature>
<keyword evidence="3" id="KW-1185">Reference proteome</keyword>
<feature type="region of interest" description="Disordered" evidence="1">
    <location>
        <begin position="1"/>
        <end position="26"/>
    </location>
</feature>
<accession>A0A8J5EYU6</accession>
<reference evidence="2 3" key="1">
    <citation type="submission" date="2020-08" db="EMBL/GenBank/DDBJ databases">
        <title>Plant Genome Project.</title>
        <authorList>
            <person name="Zhang R.-G."/>
        </authorList>
    </citation>
    <scope>NUCLEOTIDE SEQUENCE [LARGE SCALE GENOMIC DNA]</scope>
    <source>
        <tissue evidence="2">Rhizome</tissue>
    </source>
</reference>
<dbReference type="Proteomes" id="UP000734854">
    <property type="component" value="Unassembled WGS sequence"/>
</dbReference>
<protein>
    <submittedName>
        <fullName evidence="2">Uncharacterized protein</fullName>
    </submittedName>
</protein>
<name>A0A8J5EYU6_ZINOF</name>
<evidence type="ECO:0000313" key="2">
    <source>
        <dbReference type="EMBL" id="KAG6476735.1"/>
    </source>
</evidence>
<evidence type="ECO:0000313" key="3">
    <source>
        <dbReference type="Proteomes" id="UP000734854"/>
    </source>
</evidence>
<dbReference type="AlphaFoldDB" id="A0A8J5EYU6"/>
<organism evidence="2 3">
    <name type="scientific">Zingiber officinale</name>
    <name type="common">Ginger</name>
    <name type="synonym">Amomum zingiber</name>
    <dbReference type="NCBI Taxonomy" id="94328"/>
    <lineage>
        <taxon>Eukaryota</taxon>
        <taxon>Viridiplantae</taxon>
        <taxon>Streptophyta</taxon>
        <taxon>Embryophyta</taxon>
        <taxon>Tracheophyta</taxon>
        <taxon>Spermatophyta</taxon>
        <taxon>Magnoliopsida</taxon>
        <taxon>Liliopsida</taxon>
        <taxon>Zingiberales</taxon>
        <taxon>Zingiberaceae</taxon>
        <taxon>Zingiber</taxon>
    </lineage>
</organism>
<dbReference type="EMBL" id="JACMSC010000018">
    <property type="protein sequence ID" value="KAG6476735.1"/>
    <property type="molecule type" value="Genomic_DNA"/>
</dbReference>
<evidence type="ECO:0000256" key="1">
    <source>
        <dbReference type="SAM" id="MobiDB-lite"/>
    </source>
</evidence>